<name>A0A8S2IS37_9BILA</name>
<protein>
    <submittedName>
        <fullName evidence="2">Uncharacterized protein</fullName>
    </submittedName>
</protein>
<proteinExistence type="predicted"/>
<dbReference type="Proteomes" id="UP000677228">
    <property type="component" value="Unassembled WGS sequence"/>
</dbReference>
<dbReference type="EMBL" id="CAJOBA010006425">
    <property type="protein sequence ID" value="CAF3772475.1"/>
    <property type="molecule type" value="Genomic_DNA"/>
</dbReference>
<dbReference type="EMBL" id="CAJNOK010006418">
    <property type="protein sequence ID" value="CAF1003180.1"/>
    <property type="molecule type" value="Genomic_DNA"/>
</dbReference>
<evidence type="ECO:0000313" key="1">
    <source>
        <dbReference type="EMBL" id="CAF1003180.1"/>
    </source>
</evidence>
<evidence type="ECO:0000313" key="2">
    <source>
        <dbReference type="EMBL" id="CAF3772475.1"/>
    </source>
</evidence>
<comment type="caution">
    <text evidence="2">The sequence shown here is derived from an EMBL/GenBank/DDBJ whole genome shotgun (WGS) entry which is preliminary data.</text>
</comment>
<organism evidence="2 3">
    <name type="scientific">Didymodactylos carnosus</name>
    <dbReference type="NCBI Taxonomy" id="1234261"/>
    <lineage>
        <taxon>Eukaryota</taxon>
        <taxon>Metazoa</taxon>
        <taxon>Spiralia</taxon>
        <taxon>Gnathifera</taxon>
        <taxon>Rotifera</taxon>
        <taxon>Eurotatoria</taxon>
        <taxon>Bdelloidea</taxon>
        <taxon>Philodinida</taxon>
        <taxon>Philodinidae</taxon>
        <taxon>Didymodactylos</taxon>
    </lineage>
</organism>
<dbReference type="AlphaFoldDB" id="A0A8S2IS37"/>
<accession>A0A8S2IS37</accession>
<feature type="non-terminal residue" evidence="2">
    <location>
        <position position="1"/>
    </location>
</feature>
<reference evidence="2" key="1">
    <citation type="submission" date="2021-02" db="EMBL/GenBank/DDBJ databases">
        <authorList>
            <person name="Nowell W R."/>
        </authorList>
    </citation>
    <scope>NUCLEOTIDE SEQUENCE</scope>
</reference>
<dbReference type="Proteomes" id="UP000682733">
    <property type="component" value="Unassembled WGS sequence"/>
</dbReference>
<sequence length="168" mass="18557">ATSRDAPDQQHIVSGFFAIESFTLASQFYRQPPQQQAATHNRKKVATPAASNQVQIQHTCTDDKTDSKSVVSTLVVSHDQTKDLTTNDVKTTLSSTIKDKCQDDLSTQGHDAHTIQSVDVTKVTKLNDTHSSIDVKTTCQSEKDKETVKDTLKTVVQHDDVSSRFLID</sequence>
<evidence type="ECO:0000313" key="3">
    <source>
        <dbReference type="Proteomes" id="UP000682733"/>
    </source>
</evidence>
<gene>
    <name evidence="1" type="ORF">OVA965_LOCUS14664</name>
    <name evidence="2" type="ORF">TMI583_LOCUS14667</name>
</gene>